<dbReference type="GO" id="GO:0005524">
    <property type="term" value="F:ATP binding"/>
    <property type="evidence" value="ECO:0007669"/>
    <property type="project" value="UniProtKB-KW"/>
</dbReference>
<evidence type="ECO:0000256" key="1">
    <source>
        <dbReference type="ARBA" id="ARBA00004496"/>
    </source>
</evidence>
<evidence type="ECO:0000256" key="7">
    <source>
        <dbReference type="ARBA" id="ARBA00022840"/>
    </source>
</evidence>
<dbReference type="Proteomes" id="UP000184436">
    <property type="component" value="Unassembled WGS sequence"/>
</dbReference>
<comment type="catalytic activity">
    <reaction evidence="8 9">
        <text>butanoate + ATP = butanoyl phosphate + ADP</text>
        <dbReference type="Rhea" id="RHEA:13585"/>
        <dbReference type="ChEBI" id="CHEBI:17968"/>
        <dbReference type="ChEBI" id="CHEBI:30616"/>
        <dbReference type="ChEBI" id="CHEBI:58079"/>
        <dbReference type="ChEBI" id="CHEBI:456216"/>
        <dbReference type="EC" id="2.7.2.7"/>
    </reaction>
</comment>
<dbReference type="InterPro" id="IPR000890">
    <property type="entry name" value="Aliphatic_acid_kin_short-chain"/>
</dbReference>
<name>A0A1M5C902_9BACE</name>
<dbReference type="Gene3D" id="3.30.420.40">
    <property type="match status" value="2"/>
</dbReference>
<dbReference type="Pfam" id="PF00871">
    <property type="entry name" value="Acetate_kinase"/>
    <property type="match status" value="1"/>
</dbReference>
<keyword evidence="3 9" id="KW-0963">Cytoplasm</keyword>
<dbReference type="PANTHER" id="PTHR21060:SF3">
    <property type="entry name" value="BUTYRATE KINASE 2-RELATED"/>
    <property type="match status" value="1"/>
</dbReference>
<reference evidence="11 12" key="1">
    <citation type="submission" date="2016-11" db="EMBL/GenBank/DDBJ databases">
        <authorList>
            <person name="Jaros S."/>
            <person name="Januszkiewicz K."/>
            <person name="Wedrychowicz H."/>
        </authorList>
    </citation>
    <scope>NUCLEOTIDE SEQUENCE [LARGE SCALE GENOMIC DNA]</scope>
    <source>
        <strain evidence="11 12">DSM 26883</strain>
    </source>
</reference>
<sequence>MKILAINPGSTSTKIAVYENETPILVRNIRHTVEELSAYPQVIDQFEFRKNLVLQELEANGIPFAFDAIVGRGGLVKPIPGGVYEVNDAMKRDTLHAMRTHVCNLGGLIADELSSSLPSCRAFIADPGVVDELEDIARITGSPLMPRITIWHALNQKAIARRFAQEQHTHYESLDLIICHLGGGISIAVHQHGRAIDANNALDGEGPFSPERAGTLPAGQLIDLCFSGQFTKDELKKRISGRAGLTAHLGTTDVAAIIQSIEKGDKKAELVIDAMIYNIAKAIGAASTVLCGKIDAILLTGGIAYSDYVVSRLTKRIAFLAPIYVYPGEDEMEALALNALSALKGELPIQIYK</sequence>
<organism evidence="11 12">
    <name type="scientific">Bacteroides faecichinchillae</name>
    <dbReference type="NCBI Taxonomy" id="871325"/>
    <lineage>
        <taxon>Bacteria</taxon>
        <taxon>Pseudomonadati</taxon>
        <taxon>Bacteroidota</taxon>
        <taxon>Bacteroidia</taxon>
        <taxon>Bacteroidales</taxon>
        <taxon>Bacteroidaceae</taxon>
        <taxon>Bacteroides</taxon>
    </lineage>
</organism>
<dbReference type="InterPro" id="IPR043129">
    <property type="entry name" value="ATPase_NBD"/>
</dbReference>
<dbReference type="OrthoDB" id="9771859at2"/>
<evidence type="ECO:0000256" key="9">
    <source>
        <dbReference type="HAMAP-Rule" id="MF_00542"/>
    </source>
</evidence>
<evidence type="ECO:0000256" key="4">
    <source>
        <dbReference type="ARBA" id="ARBA00022679"/>
    </source>
</evidence>
<dbReference type="InterPro" id="IPR011245">
    <property type="entry name" value="Butyrate_kin"/>
</dbReference>
<evidence type="ECO:0000313" key="12">
    <source>
        <dbReference type="Proteomes" id="UP000184436"/>
    </source>
</evidence>
<evidence type="ECO:0000313" key="11">
    <source>
        <dbReference type="EMBL" id="SHF51264.1"/>
    </source>
</evidence>
<dbReference type="RefSeq" id="WP_025075214.1">
    <property type="nucleotide sequence ID" value="NZ_FQVD01000023.1"/>
</dbReference>
<dbReference type="GO" id="GO:0008776">
    <property type="term" value="F:acetate kinase activity"/>
    <property type="evidence" value="ECO:0007669"/>
    <property type="project" value="TreeGrafter"/>
</dbReference>
<dbReference type="AlphaFoldDB" id="A0A1M5C902"/>
<keyword evidence="7 9" id="KW-0067">ATP-binding</keyword>
<keyword evidence="5 9" id="KW-0547">Nucleotide-binding</keyword>
<evidence type="ECO:0000256" key="5">
    <source>
        <dbReference type="ARBA" id="ARBA00022741"/>
    </source>
</evidence>
<accession>A0A1M5C902</accession>
<dbReference type="EC" id="2.7.2.7" evidence="9"/>
<keyword evidence="4 9" id="KW-0808">Transferase</keyword>
<keyword evidence="12" id="KW-1185">Reference proteome</keyword>
<dbReference type="PROSITE" id="PS01076">
    <property type="entry name" value="ACETATE_KINASE_2"/>
    <property type="match status" value="1"/>
</dbReference>
<evidence type="ECO:0000256" key="10">
    <source>
        <dbReference type="RuleBase" id="RU003835"/>
    </source>
</evidence>
<evidence type="ECO:0000256" key="6">
    <source>
        <dbReference type="ARBA" id="ARBA00022777"/>
    </source>
</evidence>
<dbReference type="NCBIfam" id="NF002834">
    <property type="entry name" value="PRK03011.1-5"/>
    <property type="match status" value="1"/>
</dbReference>
<dbReference type="PROSITE" id="PS01075">
    <property type="entry name" value="ACETATE_KINASE_1"/>
    <property type="match status" value="1"/>
</dbReference>
<comment type="subcellular location">
    <subcellularLocation>
        <location evidence="1 9">Cytoplasm</location>
    </subcellularLocation>
</comment>
<protein>
    <recommendedName>
        <fullName evidence="9">Probable butyrate kinase</fullName>
        <shortName evidence="9">BK</shortName>
        <ecNumber evidence="9">2.7.2.7</ecNumber>
    </recommendedName>
    <alternativeName>
        <fullName evidence="9">Branched-chain carboxylic acid kinase</fullName>
    </alternativeName>
</protein>
<proteinExistence type="inferred from homology"/>
<dbReference type="InterPro" id="IPR023865">
    <property type="entry name" value="Aliphatic_acid_kinase_CS"/>
</dbReference>
<dbReference type="PIRSF" id="PIRSF036458">
    <property type="entry name" value="Butyrate_kin"/>
    <property type="match status" value="1"/>
</dbReference>
<evidence type="ECO:0000256" key="8">
    <source>
        <dbReference type="ARBA" id="ARBA00048596"/>
    </source>
</evidence>
<dbReference type="EMBL" id="FQVD01000023">
    <property type="protein sequence ID" value="SHF51264.1"/>
    <property type="molecule type" value="Genomic_DNA"/>
</dbReference>
<dbReference type="GO" id="GO:0006083">
    <property type="term" value="P:acetate metabolic process"/>
    <property type="evidence" value="ECO:0007669"/>
    <property type="project" value="TreeGrafter"/>
</dbReference>
<dbReference type="STRING" id="871325.SAMN05444349_12326"/>
<dbReference type="CDD" id="cd24011">
    <property type="entry name" value="ASKHA_NBD_BK"/>
    <property type="match status" value="1"/>
</dbReference>
<dbReference type="PANTHER" id="PTHR21060">
    <property type="entry name" value="ACETATE KINASE"/>
    <property type="match status" value="1"/>
</dbReference>
<evidence type="ECO:0000256" key="3">
    <source>
        <dbReference type="ARBA" id="ARBA00022490"/>
    </source>
</evidence>
<evidence type="ECO:0000256" key="2">
    <source>
        <dbReference type="ARBA" id="ARBA00008748"/>
    </source>
</evidence>
<keyword evidence="6 9" id="KW-0418">Kinase</keyword>
<dbReference type="HAMAP" id="MF_00542">
    <property type="entry name" value="Butyrate_kinase"/>
    <property type="match status" value="1"/>
</dbReference>
<dbReference type="GO" id="GO:0005737">
    <property type="term" value="C:cytoplasm"/>
    <property type="evidence" value="ECO:0007669"/>
    <property type="project" value="UniProtKB-SubCell"/>
</dbReference>
<gene>
    <name evidence="9" type="primary">buk</name>
    <name evidence="11" type="ORF">SAMN05444349_12326</name>
</gene>
<dbReference type="PRINTS" id="PR00471">
    <property type="entry name" value="ACETATEKNASE"/>
</dbReference>
<dbReference type="SUPFAM" id="SSF53067">
    <property type="entry name" value="Actin-like ATPase domain"/>
    <property type="match status" value="2"/>
</dbReference>
<dbReference type="NCBIfam" id="TIGR02707">
    <property type="entry name" value="butyr_kinase"/>
    <property type="match status" value="1"/>
</dbReference>
<dbReference type="GO" id="GO:0047761">
    <property type="term" value="F:butyrate kinase activity"/>
    <property type="evidence" value="ECO:0007669"/>
    <property type="project" value="UniProtKB-UniRule"/>
</dbReference>
<comment type="similarity">
    <text evidence="2 9 10">Belongs to the acetokinase family.</text>
</comment>